<evidence type="ECO:0000256" key="1">
    <source>
        <dbReference type="ARBA" id="ARBA00007626"/>
    </source>
</evidence>
<reference evidence="5" key="2">
    <citation type="submission" date="2018-05" db="EMBL/GenBank/DDBJ databases">
        <title>OgluRS3 (Oryza glumaepatula Reference Sequence Version 3).</title>
        <authorList>
            <person name="Zhang J."/>
            <person name="Kudrna D."/>
            <person name="Lee S."/>
            <person name="Talag J."/>
            <person name="Welchert J."/>
            <person name="Wing R.A."/>
        </authorList>
    </citation>
    <scope>NUCLEOTIDE SEQUENCE [LARGE SCALE GENOMIC DNA]</scope>
</reference>
<dbReference type="Pfam" id="PF01535">
    <property type="entry name" value="PPR"/>
    <property type="match status" value="4"/>
</dbReference>
<feature type="repeat" description="PPR" evidence="4">
    <location>
        <begin position="372"/>
        <end position="406"/>
    </location>
</feature>
<accession>A0A0D9ZJD0</accession>
<protein>
    <recommendedName>
        <fullName evidence="7">Pentacotripeptide-repeat region of PRORP domain-containing protein</fullName>
    </recommendedName>
</protein>
<dbReference type="PANTHER" id="PTHR47936">
    <property type="entry name" value="PPR_LONG DOMAIN-CONTAINING PROTEIN"/>
    <property type="match status" value="1"/>
</dbReference>
<evidence type="ECO:0000256" key="4">
    <source>
        <dbReference type="PROSITE-ProRule" id="PRU00708"/>
    </source>
</evidence>
<dbReference type="PANTHER" id="PTHR47936:SF1">
    <property type="entry name" value="PENTATRICOPEPTIDE REPEAT-CONTAINING PROTEIN GUN1, CHLOROPLASTIC"/>
    <property type="match status" value="1"/>
</dbReference>
<dbReference type="Pfam" id="PF13041">
    <property type="entry name" value="PPR_2"/>
    <property type="match status" value="3"/>
</dbReference>
<keyword evidence="3" id="KW-0809">Transit peptide</keyword>
<proteinExistence type="inferred from homology"/>
<dbReference type="EnsemblPlants" id="OGLUM04G08480.1">
    <property type="protein sequence ID" value="OGLUM04G08480.1"/>
    <property type="gene ID" value="OGLUM04G08480"/>
</dbReference>
<evidence type="ECO:0000313" key="5">
    <source>
        <dbReference type="EnsemblPlants" id="OGLUM04G08480.1"/>
    </source>
</evidence>
<dbReference type="Proteomes" id="UP000026961">
    <property type="component" value="Chromosome 4"/>
</dbReference>
<dbReference type="AlphaFoldDB" id="A0A0D9ZJD0"/>
<keyword evidence="6" id="KW-1185">Reference proteome</keyword>
<dbReference type="PROSITE" id="PS51375">
    <property type="entry name" value="PPR"/>
    <property type="match status" value="7"/>
</dbReference>
<dbReference type="Gene3D" id="1.25.40.10">
    <property type="entry name" value="Tetratricopeptide repeat domain"/>
    <property type="match status" value="5"/>
</dbReference>
<dbReference type="InterPro" id="IPR002885">
    <property type="entry name" value="PPR_rpt"/>
</dbReference>
<sequence length="642" mass="69760">MPRPRLSTIFAGAVTSTAPAPAPAASPSARAPLPPAYAVFKQRLLSGELCPGDARDLFDELLRRGGDGDGSAPVPARALNGLLAALARAPPSAACGDAPALAIELFKRMDRRACPRHSAPTIHIYNILIDCYRRVHRPDLGLAIVGRLLKNGLGPDDFSYSLIYGFVKDGEVDKAHCLFLEMMEQGVLPNILICNSIIKELCKMKEMDKAESVVQKMVDSGISPDLFTYNLIIDGLCKSKAMDKAERVLEQMVEAGTRPNSITYNSLIHVYSISGMWNESVRVFKQMSSCGVIPTVANCNSFIHALFKHGRTNEAKCIFDSMVLKGPKPDIISYSTMLHGYATATDSCLADVHNIFNLMLTKDMQNKGVTPGIVTFVTVISTLCRVGRLDDALHKFNHMVDIGARRTTAAKKMFREMIESGTTVSIHTYGVVLGGLCRNNCTDEANMLLEKLFAMNVKFDIITFNIVISAMFKVGRRQEAKELFDAISTYGLVPNIQTYSMMITNLIKEESYEEADNLFISVEKSGHASDSRLLNHIVRMLLKKAEVAKASNYLSIIGENNLTLEASTISLLASLFSREVAATAKLVLLLAVLLQFSGVLTAARTLPGEEWLLPEGGGVVRAVVEMLVGSKSGGGGGGTHCC</sequence>
<dbReference type="Pfam" id="PF12854">
    <property type="entry name" value="PPR_1"/>
    <property type="match status" value="1"/>
</dbReference>
<evidence type="ECO:0000256" key="2">
    <source>
        <dbReference type="ARBA" id="ARBA00022737"/>
    </source>
</evidence>
<keyword evidence="2" id="KW-0677">Repeat</keyword>
<feature type="repeat" description="PPR" evidence="4">
    <location>
        <begin position="460"/>
        <end position="494"/>
    </location>
</feature>
<dbReference type="InterPro" id="IPR011990">
    <property type="entry name" value="TPR-like_helical_dom_sf"/>
</dbReference>
<dbReference type="NCBIfam" id="TIGR00756">
    <property type="entry name" value="PPR"/>
    <property type="match status" value="8"/>
</dbReference>
<name>A0A0D9ZJD0_9ORYZ</name>
<feature type="repeat" description="PPR" evidence="4">
    <location>
        <begin position="121"/>
        <end position="155"/>
    </location>
</feature>
<feature type="repeat" description="PPR" evidence="4">
    <location>
        <begin position="190"/>
        <end position="224"/>
    </location>
</feature>
<evidence type="ECO:0008006" key="7">
    <source>
        <dbReference type="Google" id="ProtNLM"/>
    </source>
</evidence>
<evidence type="ECO:0000256" key="3">
    <source>
        <dbReference type="ARBA" id="ARBA00022946"/>
    </source>
</evidence>
<feature type="repeat" description="PPR" evidence="4">
    <location>
        <begin position="260"/>
        <end position="294"/>
    </location>
</feature>
<dbReference type="Gramene" id="OGLUM04G08480.1">
    <property type="protein sequence ID" value="OGLUM04G08480.1"/>
    <property type="gene ID" value="OGLUM04G08480"/>
</dbReference>
<feature type="repeat" description="PPR" evidence="4">
    <location>
        <begin position="225"/>
        <end position="259"/>
    </location>
</feature>
<organism evidence="5">
    <name type="scientific">Oryza glumipatula</name>
    <dbReference type="NCBI Taxonomy" id="40148"/>
    <lineage>
        <taxon>Eukaryota</taxon>
        <taxon>Viridiplantae</taxon>
        <taxon>Streptophyta</taxon>
        <taxon>Embryophyta</taxon>
        <taxon>Tracheophyta</taxon>
        <taxon>Spermatophyta</taxon>
        <taxon>Magnoliopsida</taxon>
        <taxon>Liliopsida</taxon>
        <taxon>Poales</taxon>
        <taxon>Poaceae</taxon>
        <taxon>BOP clade</taxon>
        <taxon>Oryzoideae</taxon>
        <taxon>Oryzeae</taxon>
        <taxon>Oryzinae</taxon>
        <taxon>Oryza</taxon>
    </lineage>
</organism>
<feature type="repeat" description="PPR" evidence="4">
    <location>
        <begin position="295"/>
        <end position="329"/>
    </location>
</feature>
<reference evidence="5" key="1">
    <citation type="submission" date="2015-04" db="UniProtKB">
        <authorList>
            <consortium name="EnsemblPlants"/>
        </authorList>
    </citation>
    <scope>IDENTIFICATION</scope>
</reference>
<comment type="similarity">
    <text evidence="1">Belongs to the PPR family. P subfamily.</text>
</comment>
<evidence type="ECO:0000313" key="6">
    <source>
        <dbReference type="Proteomes" id="UP000026961"/>
    </source>
</evidence>